<comment type="caution">
    <text evidence="1">The sequence shown here is derived from an EMBL/GenBank/DDBJ whole genome shotgun (WGS) entry which is preliminary data.</text>
</comment>
<gene>
    <name evidence="1" type="ORF">EPL05_10080</name>
</gene>
<dbReference type="Proteomes" id="UP000286701">
    <property type="component" value="Unassembled WGS sequence"/>
</dbReference>
<reference evidence="1 2" key="1">
    <citation type="submission" date="2019-01" db="EMBL/GenBank/DDBJ databases">
        <title>Mucilaginibacter antarcticum sp. nov., isolated from antarctic soil.</title>
        <authorList>
            <person name="Yan Y.-Q."/>
            <person name="Du Z.-J."/>
        </authorList>
    </citation>
    <scope>NUCLEOTIDE SEQUENCE [LARGE SCALE GENOMIC DNA]</scope>
    <source>
        <strain evidence="1 2">F01003</strain>
    </source>
</reference>
<name>A0A444MNP3_9SPHI</name>
<keyword evidence="2" id="KW-1185">Reference proteome</keyword>
<accession>A0A444MNP3</accession>
<evidence type="ECO:0000313" key="1">
    <source>
        <dbReference type="EMBL" id="RWY52258.1"/>
    </source>
</evidence>
<dbReference type="AlphaFoldDB" id="A0A444MNP3"/>
<evidence type="ECO:0000313" key="2">
    <source>
        <dbReference type="Proteomes" id="UP000286701"/>
    </source>
</evidence>
<dbReference type="EMBL" id="SBIW01000004">
    <property type="protein sequence ID" value="RWY52258.1"/>
    <property type="molecule type" value="Genomic_DNA"/>
</dbReference>
<dbReference type="RefSeq" id="WP_128533843.1">
    <property type="nucleotide sequence ID" value="NZ_SBIW01000004.1"/>
</dbReference>
<sequence>MATTDLKGAAGAGVPTAKIKKLSDNYFKRMQIMREDGKFEALDPKKDSKSIWFSKEAIDKLFTDNGYTGDSTGFGLRIYFGMHDKKNILTDIPDHAHNKLMTVLVATKAPSAEATHVDMLTSTQAKMTAEASGEVTAGGDGLNHGKICPPESCV</sequence>
<protein>
    <submittedName>
        <fullName evidence="1">Uncharacterized protein</fullName>
    </submittedName>
</protein>
<organism evidence="1 2">
    <name type="scientific">Mucilaginibacter gilvus</name>
    <dbReference type="NCBI Taxonomy" id="2305909"/>
    <lineage>
        <taxon>Bacteria</taxon>
        <taxon>Pseudomonadati</taxon>
        <taxon>Bacteroidota</taxon>
        <taxon>Sphingobacteriia</taxon>
        <taxon>Sphingobacteriales</taxon>
        <taxon>Sphingobacteriaceae</taxon>
        <taxon>Mucilaginibacter</taxon>
    </lineage>
</organism>
<proteinExistence type="predicted"/>
<dbReference type="OrthoDB" id="795829at2"/>